<evidence type="ECO:0000256" key="1">
    <source>
        <dbReference type="SAM" id="MobiDB-lite"/>
    </source>
</evidence>
<protein>
    <submittedName>
        <fullName evidence="3">Uncharacterized protein</fullName>
    </submittedName>
</protein>
<evidence type="ECO:0000256" key="2">
    <source>
        <dbReference type="SAM" id="Phobius"/>
    </source>
</evidence>
<name>A0A1B9H091_9TREE</name>
<feature type="region of interest" description="Disordered" evidence="1">
    <location>
        <begin position="218"/>
        <end position="240"/>
    </location>
</feature>
<dbReference type="PANTHER" id="PTHR37852">
    <property type="entry name" value="YALI0B21208P"/>
    <property type="match status" value="1"/>
</dbReference>
<reference evidence="4" key="2">
    <citation type="submission" date="2013-12" db="EMBL/GenBank/DDBJ databases">
        <title>Evolution of pathogenesis and genome organization in the Tremellales.</title>
        <authorList>
            <person name="Cuomo C."/>
            <person name="Litvintseva A."/>
            <person name="Heitman J."/>
            <person name="Chen Y."/>
            <person name="Sun S."/>
            <person name="Springer D."/>
            <person name="Dromer F."/>
            <person name="Young S."/>
            <person name="Zeng Q."/>
            <person name="Chapman S."/>
            <person name="Gujja S."/>
            <person name="Saif S."/>
            <person name="Birren B."/>
        </authorList>
    </citation>
    <scope>NUCLEOTIDE SEQUENCE [LARGE SCALE GENOMIC DNA]</scope>
    <source>
        <strain evidence="4">BCC8398</strain>
    </source>
</reference>
<feature type="region of interest" description="Disordered" evidence="1">
    <location>
        <begin position="133"/>
        <end position="154"/>
    </location>
</feature>
<dbReference type="PANTHER" id="PTHR37852:SF1">
    <property type="entry name" value="HIG1 DOMAIN-CONTAINING PROTEIN"/>
    <property type="match status" value="1"/>
</dbReference>
<keyword evidence="4" id="KW-1185">Reference proteome</keyword>
<feature type="region of interest" description="Disordered" evidence="1">
    <location>
        <begin position="1"/>
        <end position="30"/>
    </location>
</feature>
<keyword evidence="2" id="KW-0472">Membrane</keyword>
<dbReference type="OrthoDB" id="5584028at2759"/>
<feature type="compositionally biased region" description="Low complexity" evidence="1">
    <location>
        <begin position="9"/>
        <end position="22"/>
    </location>
</feature>
<evidence type="ECO:0000313" key="4">
    <source>
        <dbReference type="Proteomes" id="UP000092666"/>
    </source>
</evidence>
<sequence>MSLSDLAEPRSSSSSSTSYRPSTSPPPSQINVTVPTSLLILPTTAALVGLSIGIVRGGGRARLRFLAENAHRQPKTIQGWYFYTKTRNYRVFFGAARTGAKYALGLGGATAAYVLLDESIGWSREHLFGYTPPPQSVSTLEADDGEEGSSKKRVGWRRGPVQWEDGALAGGIMGFVVGMTYRLPRQLFIRSVLMGLILGGSTSALQIAQDRVRQLKEEEDRRRAAESSSGANSASVPASPSNAAAATAAITEDVVSTDPTFTSTFGNTTNSVSQEDGVSKPTKLAGTAVDLIPLGEEEKTLWDKVKGFVGR</sequence>
<evidence type="ECO:0000313" key="3">
    <source>
        <dbReference type="EMBL" id="OCF36696.1"/>
    </source>
</evidence>
<dbReference type="Proteomes" id="UP000092666">
    <property type="component" value="Unassembled WGS sequence"/>
</dbReference>
<accession>A0A1B9H091</accession>
<feature type="compositionally biased region" description="Low complexity" evidence="1">
    <location>
        <begin position="226"/>
        <end position="240"/>
    </location>
</feature>
<dbReference type="STRING" id="1296120.A0A1B9H091"/>
<feature type="transmembrane region" description="Helical" evidence="2">
    <location>
        <begin position="32"/>
        <end position="55"/>
    </location>
</feature>
<keyword evidence="2" id="KW-1133">Transmembrane helix</keyword>
<organism evidence="3 4">
    <name type="scientific">Kwoniella heveanensis BCC8398</name>
    <dbReference type="NCBI Taxonomy" id="1296120"/>
    <lineage>
        <taxon>Eukaryota</taxon>
        <taxon>Fungi</taxon>
        <taxon>Dikarya</taxon>
        <taxon>Basidiomycota</taxon>
        <taxon>Agaricomycotina</taxon>
        <taxon>Tremellomycetes</taxon>
        <taxon>Tremellales</taxon>
        <taxon>Cryptococcaceae</taxon>
        <taxon>Kwoniella</taxon>
    </lineage>
</organism>
<feature type="transmembrane region" description="Helical" evidence="2">
    <location>
        <begin position="187"/>
        <end position="208"/>
    </location>
</feature>
<reference evidence="3 4" key="1">
    <citation type="submission" date="2013-07" db="EMBL/GenBank/DDBJ databases">
        <title>The Genome Sequence of Cryptococcus heveanensis BCC8398.</title>
        <authorList>
            <consortium name="The Broad Institute Genome Sequencing Platform"/>
            <person name="Cuomo C."/>
            <person name="Litvintseva A."/>
            <person name="Chen Y."/>
            <person name="Heitman J."/>
            <person name="Sun S."/>
            <person name="Springer D."/>
            <person name="Dromer F."/>
            <person name="Young S.K."/>
            <person name="Zeng Q."/>
            <person name="Gargeya S."/>
            <person name="Fitzgerald M."/>
            <person name="Abouelleil A."/>
            <person name="Alvarado L."/>
            <person name="Berlin A.M."/>
            <person name="Chapman S.B."/>
            <person name="Dewar J."/>
            <person name="Goldberg J."/>
            <person name="Griggs A."/>
            <person name="Gujja S."/>
            <person name="Hansen M."/>
            <person name="Howarth C."/>
            <person name="Imamovic A."/>
            <person name="Larimer J."/>
            <person name="McCowan C."/>
            <person name="Murphy C."/>
            <person name="Pearson M."/>
            <person name="Priest M."/>
            <person name="Roberts A."/>
            <person name="Saif S."/>
            <person name="Shea T."/>
            <person name="Sykes S."/>
            <person name="Wortman J."/>
            <person name="Nusbaum C."/>
            <person name="Birren B."/>
        </authorList>
    </citation>
    <scope>NUCLEOTIDE SEQUENCE [LARGE SCALE GENOMIC DNA]</scope>
    <source>
        <strain evidence="3 4">BCC8398</strain>
    </source>
</reference>
<dbReference type="EMBL" id="KI669494">
    <property type="protein sequence ID" value="OCF36696.1"/>
    <property type="molecule type" value="Genomic_DNA"/>
</dbReference>
<dbReference type="AlphaFoldDB" id="A0A1B9H091"/>
<gene>
    <name evidence="3" type="ORF">I316_01292</name>
</gene>
<proteinExistence type="predicted"/>
<keyword evidence="2" id="KW-0812">Transmembrane</keyword>